<evidence type="ECO:0000313" key="5">
    <source>
        <dbReference type="Proteomes" id="UP000664477"/>
    </source>
</evidence>
<sequence>MVIGWNLNTYAQSTQESPGTSSHYITKPSADGRYGTIPGYMVWDARGEYHLKSLSDLTLSAGIKNLLIKLILHVLRITIMVSMWGSQELTMFKHP</sequence>
<dbReference type="InterPro" id="IPR036942">
    <property type="entry name" value="Beta-barrel_TonB_sf"/>
</dbReference>
<dbReference type="GO" id="GO:0009279">
    <property type="term" value="C:cell outer membrane"/>
    <property type="evidence" value="ECO:0007669"/>
    <property type="project" value="UniProtKB-SubCell"/>
</dbReference>
<name>A0A939NH42_PRORE</name>
<dbReference type="SUPFAM" id="SSF56935">
    <property type="entry name" value="Porins"/>
    <property type="match status" value="1"/>
</dbReference>
<keyword evidence="2" id="KW-0472">Membrane</keyword>
<dbReference type="Proteomes" id="UP000664477">
    <property type="component" value="Unassembled WGS sequence"/>
</dbReference>
<comment type="subcellular location">
    <subcellularLocation>
        <location evidence="1">Cell outer membrane</location>
    </subcellularLocation>
</comment>
<reference evidence="4" key="1">
    <citation type="submission" date="2021-03" db="EMBL/GenBank/DDBJ databases">
        <title>Molecular epidemiology and mechanisms of colistin and carbapenem resistance in Enterobacteriaceae from clinical isolates, the environment and porcine samples in Pretoria, South Africa.</title>
        <authorList>
            <person name="Bogoshi D."/>
            <person name="Mbelle N.M."/>
            <person name="Naidoo V."/>
            <person name="Osei Sekyere J."/>
        </authorList>
    </citation>
    <scope>NUCLEOTIDE SEQUENCE</scope>
    <source>
        <strain evidence="4">C052</strain>
    </source>
</reference>
<evidence type="ECO:0000256" key="2">
    <source>
        <dbReference type="ARBA" id="ARBA00023136"/>
    </source>
</evidence>
<protein>
    <submittedName>
        <fullName evidence="4">Uncharacterized protein</fullName>
    </submittedName>
</protein>
<proteinExistence type="predicted"/>
<dbReference type="EMBL" id="JAGETQ010000171">
    <property type="protein sequence ID" value="MBO1916626.1"/>
    <property type="molecule type" value="Genomic_DNA"/>
</dbReference>
<dbReference type="AlphaFoldDB" id="A0A939NH42"/>
<organism evidence="4 5">
    <name type="scientific">Providencia rettgeri</name>
    <dbReference type="NCBI Taxonomy" id="587"/>
    <lineage>
        <taxon>Bacteria</taxon>
        <taxon>Pseudomonadati</taxon>
        <taxon>Pseudomonadota</taxon>
        <taxon>Gammaproteobacteria</taxon>
        <taxon>Enterobacterales</taxon>
        <taxon>Morganellaceae</taxon>
        <taxon>Providencia</taxon>
    </lineage>
</organism>
<evidence type="ECO:0000256" key="3">
    <source>
        <dbReference type="ARBA" id="ARBA00023237"/>
    </source>
</evidence>
<accession>A0A939NH42</accession>
<evidence type="ECO:0000313" key="4">
    <source>
        <dbReference type="EMBL" id="MBO1916626.1"/>
    </source>
</evidence>
<keyword evidence="3" id="KW-0998">Cell outer membrane</keyword>
<comment type="caution">
    <text evidence="4">The sequence shown here is derived from an EMBL/GenBank/DDBJ whole genome shotgun (WGS) entry which is preliminary data.</text>
</comment>
<evidence type="ECO:0000256" key="1">
    <source>
        <dbReference type="ARBA" id="ARBA00004442"/>
    </source>
</evidence>
<gene>
    <name evidence="4" type="ORF">J4727_18470</name>
</gene>
<dbReference type="Gene3D" id="2.40.170.20">
    <property type="entry name" value="TonB-dependent receptor, beta-barrel domain"/>
    <property type="match status" value="1"/>
</dbReference>